<evidence type="ECO:0000313" key="2">
    <source>
        <dbReference type="Proteomes" id="UP000297245"/>
    </source>
</evidence>
<protein>
    <submittedName>
        <fullName evidence="1">Uncharacterized protein</fullName>
    </submittedName>
</protein>
<evidence type="ECO:0000313" key="1">
    <source>
        <dbReference type="EMBL" id="THU99571.1"/>
    </source>
</evidence>
<name>A0A4S8MBE8_DENBC</name>
<organism evidence="1 2">
    <name type="scientific">Dendrothele bispora (strain CBS 962.96)</name>
    <dbReference type="NCBI Taxonomy" id="1314807"/>
    <lineage>
        <taxon>Eukaryota</taxon>
        <taxon>Fungi</taxon>
        <taxon>Dikarya</taxon>
        <taxon>Basidiomycota</taxon>
        <taxon>Agaricomycotina</taxon>
        <taxon>Agaricomycetes</taxon>
        <taxon>Agaricomycetidae</taxon>
        <taxon>Agaricales</taxon>
        <taxon>Agaricales incertae sedis</taxon>
        <taxon>Dendrothele</taxon>
    </lineage>
</organism>
<accession>A0A4S8MBE8</accession>
<dbReference type="Proteomes" id="UP000297245">
    <property type="component" value="Unassembled WGS sequence"/>
</dbReference>
<reference evidence="1 2" key="1">
    <citation type="journal article" date="2019" name="Nat. Ecol. Evol.">
        <title>Megaphylogeny resolves global patterns of mushroom evolution.</title>
        <authorList>
            <person name="Varga T."/>
            <person name="Krizsan K."/>
            <person name="Foldi C."/>
            <person name="Dima B."/>
            <person name="Sanchez-Garcia M."/>
            <person name="Sanchez-Ramirez S."/>
            <person name="Szollosi G.J."/>
            <person name="Szarkandi J.G."/>
            <person name="Papp V."/>
            <person name="Albert L."/>
            <person name="Andreopoulos W."/>
            <person name="Angelini C."/>
            <person name="Antonin V."/>
            <person name="Barry K.W."/>
            <person name="Bougher N.L."/>
            <person name="Buchanan P."/>
            <person name="Buyck B."/>
            <person name="Bense V."/>
            <person name="Catcheside P."/>
            <person name="Chovatia M."/>
            <person name="Cooper J."/>
            <person name="Damon W."/>
            <person name="Desjardin D."/>
            <person name="Finy P."/>
            <person name="Geml J."/>
            <person name="Haridas S."/>
            <person name="Hughes K."/>
            <person name="Justo A."/>
            <person name="Karasinski D."/>
            <person name="Kautmanova I."/>
            <person name="Kiss B."/>
            <person name="Kocsube S."/>
            <person name="Kotiranta H."/>
            <person name="LaButti K.M."/>
            <person name="Lechner B.E."/>
            <person name="Liimatainen K."/>
            <person name="Lipzen A."/>
            <person name="Lukacs Z."/>
            <person name="Mihaltcheva S."/>
            <person name="Morgado L.N."/>
            <person name="Niskanen T."/>
            <person name="Noordeloos M.E."/>
            <person name="Ohm R.A."/>
            <person name="Ortiz-Santana B."/>
            <person name="Ovrebo C."/>
            <person name="Racz N."/>
            <person name="Riley R."/>
            <person name="Savchenko A."/>
            <person name="Shiryaev A."/>
            <person name="Soop K."/>
            <person name="Spirin V."/>
            <person name="Szebenyi C."/>
            <person name="Tomsovsky M."/>
            <person name="Tulloss R.E."/>
            <person name="Uehling J."/>
            <person name="Grigoriev I.V."/>
            <person name="Vagvolgyi C."/>
            <person name="Papp T."/>
            <person name="Martin F.M."/>
            <person name="Miettinen O."/>
            <person name="Hibbett D.S."/>
            <person name="Nagy L.G."/>
        </authorList>
    </citation>
    <scope>NUCLEOTIDE SEQUENCE [LARGE SCALE GENOMIC DNA]</scope>
    <source>
        <strain evidence="1 2">CBS 962.96</strain>
    </source>
</reference>
<proteinExistence type="predicted"/>
<sequence length="52" mass="6464">MVFSFLDDFFTWYPMYIHTYICESFLCRIYTLPVFGLRFFTRLHTYLTLVFS</sequence>
<keyword evidence="2" id="KW-1185">Reference proteome</keyword>
<dbReference type="AlphaFoldDB" id="A0A4S8MBE8"/>
<gene>
    <name evidence="1" type="ORF">K435DRAFT_490729</name>
</gene>
<dbReference type="EMBL" id="ML179117">
    <property type="protein sequence ID" value="THU99571.1"/>
    <property type="molecule type" value="Genomic_DNA"/>
</dbReference>